<dbReference type="Proteomes" id="UP001432380">
    <property type="component" value="Segment"/>
</dbReference>
<evidence type="ECO:0000313" key="2">
    <source>
        <dbReference type="Proteomes" id="UP001432380"/>
    </source>
</evidence>
<reference evidence="1" key="1">
    <citation type="submission" date="2024-01" db="EMBL/GenBank/DDBJ databases">
        <authorList>
            <person name="Zhu Q."/>
        </authorList>
    </citation>
    <scope>NUCLEOTIDE SEQUENCE</scope>
</reference>
<proteinExistence type="predicted"/>
<organism evidence="1 2">
    <name type="scientific">Burkholderia phage vB_BpP_HN02</name>
    <dbReference type="NCBI Taxonomy" id="3116925"/>
    <lineage>
        <taxon>Viruses</taxon>
        <taxon>Duplodnaviria</taxon>
        <taxon>Heunggongvirae</taxon>
        <taxon>Uroviricota</taxon>
        <taxon>Caudoviricetes</taxon>
        <taxon>Schitoviridae</taxon>
    </lineage>
</organism>
<protein>
    <submittedName>
        <fullName evidence="1">Uncharacterized protein</fullName>
    </submittedName>
</protein>
<sequence>MKTPVRSFWGFVPFADWKQEPKNFFLPHSSRVALETDREDIITVVPDYEKPKTRPPFDL</sequence>
<accession>A0AAX4JH04</accession>
<name>A0AAX4JH04_9CAUD</name>
<evidence type="ECO:0000313" key="1">
    <source>
        <dbReference type="EMBL" id="WVK90001.1"/>
    </source>
</evidence>
<dbReference type="EMBL" id="PP079243">
    <property type="protein sequence ID" value="WVK90001.1"/>
    <property type="molecule type" value="Genomic_DNA"/>
</dbReference>